<reference evidence="3" key="1">
    <citation type="journal article" date="2014" name="Int. J. Syst. Evol. Microbiol.">
        <title>Complete genome of a new Firmicutes species belonging to the dominant human colonic microbiota ('Ruminococcus bicirculans') reveals two chromosomes and a selective capacity to utilize plant glucans.</title>
        <authorList>
            <consortium name="NISC Comparative Sequencing Program"/>
            <person name="Wegmann U."/>
            <person name="Louis P."/>
            <person name="Goesmann A."/>
            <person name="Henrissat B."/>
            <person name="Duncan S.H."/>
            <person name="Flint H.J."/>
        </authorList>
    </citation>
    <scope>NUCLEOTIDE SEQUENCE</scope>
    <source>
        <strain evidence="3">JCM 19635</strain>
    </source>
</reference>
<reference evidence="3" key="3">
    <citation type="submission" date="2024-09" db="EMBL/GenBank/DDBJ databases">
        <authorList>
            <person name="Sun Q."/>
            <person name="Mori K."/>
        </authorList>
    </citation>
    <scope>NUCLEOTIDE SEQUENCE</scope>
    <source>
        <strain evidence="3">JCM 19635</strain>
    </source>
</reference>
<comment type="caution">
    <text evidence="3">The sequence shown here is derived from an EMBL/GenBank/DDBJ whole genome shotgun (WGS) entry which is preliminary data.</text>
</comment>
<protein>
    <submittedName>
        <fullName evidence="3">Uncharacterized protein</fullName>
    </submittedName>
</protein>
<keyword evidence="4" id="KW-1185">Reference proteome</keyword>
<reference evidence="4" key="2">
    <citation type="journal article" date="2019" name="Int. J. Syst. Evol. Microbiol.">
        <title>The Global Catalogue of Microorganisms (GCM) 10K type strain sequencing project: providing services to taxonomists for standard genome sequencing and annotation.</title>
        <authorList>
            <consortium name="The Broad Institute Genomics Platform"/>
            <consortium name="The Broad Institute Genome Sequencing Center for Infectious Disease"/>
            <person name="Wu L."/>
            <person name="Ma J."/>
        </authorList>
    </citation>
    <scope>NUCLEOTIDE SEQUENCE [LARGE SCALE GENOMIC DNA]</scope>
    <source>
        <strain evidence="4">JCM 19635</strain>
    </source>
</reference>
<dbReference type="EMBL" id="JBHTEK010000006">
    <property type="protein sequence ID" value="MFC7671105.1"/>
    <property type="molecule type" value="Genomic_DNA"/>
</dbReference>
<gene>
    <name evidence="2" type="ORF">ACFQT0_29710</name>
    <name evidence="3" type="ORF">ACFQT0_30545</name>
</gene>
<dbReference type="InterPro" id="IPR023614">
    <property type="entry name" value="Porin_dom_sf"/>
</dbReference>
<name>A0ABW2UFR9_9BACT</name>
<proteinExistence type="predicted"/>
<evidence type="ECO:0000256" key="1">
    <source>
        <dbReference type="SAM" id="MobiDB-lite"/>
    </source>
</evidence>
<dbReference type="RefSeq" id="WP_380207009.1">
    <property type="nucleotide sequence ID" value="NZ_JBHTEK010000006.1"/>
</dbReference>
<dbReference type="Gene3D" id="2.40.160.10">
    <property type="entry name" value="Porin"/>
    <property type="match status" value="1"/>
</dbReference>
<accession>A0ABW2UFR9</accession>
<feature type="compositionally biased region" description="Pro residues" evidence="1">
    <location>
        <begin position="69"/>
        <end position="80"/>
    </location>
</feature>
<dbReference type="EMBL" id="JBHTEK010000006">
    <property type="protein sequence ID" value="MFC7671257.1"/>
    <property type="molecule type" value="Genomic_DNA"/>
</dbReference>
<feature type="region of interest" description="Disordered" evidence="1">
    <location>
        <begin position="59"/>
        <end position="80"/>
    </location>
</feature>
<dbReference type="Proteomes" id="UP001596513">
    <property type="component" value="Unassembled WGS sequence"/>
</dbReference>
<evidence type="ECO:0000313" key="3">
    <source>
        <dbReference type="EMBL" id="MFC7671257.1"/>
    </source>
</evidence>
<evidence type="ECO:0000313" key="4">
    <source>
        <dbReference type="Proteomes" id="UP001596513"/>
    </source>
</evidence>
<evidence type="ECO:0000313" key="2">
    <source>
        <dbReference type="EMBL" id="MFC7671105.1"/>
    </source>
</evidence>
<organism evidence="3 4">
    <name type="scientific">Hymenobacter humi</name>
    <dbReference type="NCBI Taxonomy" id="1411620"/>
    <lineage>
        <taxon>Bacteria</taxon>
        <taxon>Pseudomonadati</taxon>
        <taxon>Bacteroidota</taxon>
        <taxon>Cytophagia</taxon>
        <taxon>Cytophagales</taxon>
        <taxon>Hymenobacteraceae</taxon>
        <taxon>Hymenobacter</taxon>
    </lineage>
</organism>
<sequence>MKAHTLAEAFVRGQWHGRVRNYFMATVNRGNGPDYYANGLGAGARFETAPLHGFQLGAGGFSGRTWPPTTWPRPSPPREP</sequence>